<reference evidence="5" key="2">
    <citation type="submission" date="2021-11" db="EMBL/GenBank/DDBJ databases">
        <authorList>
            <consortium name="Genoscope - CEA"/>
            <person name="William W."/>
        </authorList>
    </citation>
    <scope>NUCLEOTIDE SEQUENCE</scope>
</reference>
<organism evidence="4">
    <name type="scientific">Pelagomonas calceolata</name>
    <dbReference type="NCBI Taxonomy" id="35677"/>
    <lineage>
        <taxon>Eukaryota</taxon>
        <taxon>Sar</taxon>
        <taxon>Stramenopiles</taxon>
        <taxon>Ochrophyta</taxon>
        <taxon>Pelagophyceae</taxon>
        <taxon>Pelagomonadales</taxon>
        <taxon>Pelagomonadaceae</taxon>
        <taxon>Pelagomonas</taxon>
    </lineage>
</organism>
<dbReference type="Pfam" id="PF04300">
    <property type="entry name" value="FBA"/>
    <property type="match status" value="1"/>
</dbReference>
<feature type="transmembrane region" description="Helical" evidence="2">
    <location>
        <begin position="306"/>
        <end position="327"/>
    </location>
</feature>
<dbReference type="PROSITE" id="PS51114">
    <property type="entry name" value="FBA"/>
    <property type="match status" value="1"/>
</dbReference>
<dbReference type="InterPro" id="IPR008979">
    <property type="entry name" value="Galactose-bd-like_sf"/>
</dbReference>
<keyword evidence="6" id="KW-1185">Reference proteome</keyword>
<feature type="region of interest" description="Disordered" evidence="1">
    <location>
        <begin position="273"/>
        <end position="302"/>
    </location>
</feature>
<dbReference type="InterPro" id="IPR007397">
    <property type="entry name" value="F-box-assoc_dom"/>
</dbReference>
<reference evidence="4" key="1">
    <citation type="submission" date="2021-01" db="EMBL/GenBank/DDBJ databases">
        <authorList>
            <person name="Corre E."/>
            <person name="Pelletier E."/>
            <person name="Niang G."/>
            <person name="Scheremetjew M."/>
            <person name="Finn R."/>
            <person name="Kale V."/>
            <person name="Holt S."/>
            <person name="Cochrane G."/>
            <person name="Meng A."/>
            <person name="Brown T."/>
            <person name="Cohen L."/>
        </authorList>
    </citation>
    <scope>NUCLEOTIDE SEQUENCE</scope>
    <source>
        <strain evidence="4">CCMP1756</strain>
    </source>
</reference>
<accession>A0A7S4EBE9</accession>
<dbReference type="SUPFAM" id="SSF49785">
    <property type="entry name" value="Galactose-binding domain-like"/>
    <property type="match status" value="1"/>
</dbReference>
<evidence type="ECO:0000313" key="5">
    <source>
        <dbReference type="EMBL" id="CAH0375082.1"/>
    </source>
</evidence>
<dbReference type="Gene3D" id="2.60.120.260">
    <property type="entry name" value="Galactose-binding domain-like"/>
    <property type="match status" value="1"/>
</dbReference>
<keyword evidence="2" id="KW-1133">Transmembrane helix</keyword>
<dbReference type="EMBL" id="HBIW01020371">
    <property type="protein sequence ID" value="CAE0702082.1"/>
    <property type="molecule type" value="Transcribed_RNA"/>
</dbReference>
<dbReference type="AlphaFoldDB" id="A0A7S4EBE9"/>
<keyword evidence="2" id="KW-0812">Transmembrane</keyword>
<evidence type="ECO:0000256" key="2">
    <source>
        <dbReference type="SAM" id="Phobius"/>
    </source>
</evidence>
<name>A0A7S4EBE9_9STRA</name>
<dbReference type="Proteomes" id="UP000789595">
    <property type="component" value="Unassembled WGS sequence"/>
</dbReference>
<keyword evidence="2" id="KW-0472">Membrane</keyword>
<evidence type="ECO:0000313" key="6">
    <source>
        <dbReference type="Proteomes" id="UP000789595"/>
    </source>
</evidence>
<dbReference type="OrthoDB" id="1107553at2759"/>
<gene>
    <name evidence="4" type="ORF">PCAL00307_LOCUS17527</name>
    <name evidence="5" type="ORF">PECAL_4P24030</name>
</gene>
<evidence type="ECO:0000313" key="4">
    <source>
        <dbReference type="EMBL" id="CAE0702082.1"/>
    </source>
</evidence>
<sequence length="364" mass="39895">MRRLLLLAAAARAYREEIQEALTGNLLINGGPDEASMNGWRDVVPGLYNATPPVTAGWAPHIQTEGCETPENPQPCEHVFKTSYQACTRRQTVPLVGGRVTEQMIDAGEVAVVVSEDVKEFYSVDKFFMRAALCSDEKCTHKLRRWAPCRKHSEVTTEEAYQWCETKGGAGYGNDVWENHNHTFGGGDMVGARYLLFEDGGVDSEYYKGLYGPWFKDASVVIHKTTFTFAPTATPAPSAPTLKPTFQPTTKYKSEFWDDDYYYSYYGGGDKEAAAATPAPKPRPRPHTRRPTPPLSPDEAPSGDDGWMYVAAALLAVVIGFGVGFCIRARRAAPANPYAIAGTQLDDDDEGVEMAATAGNKGWA</sequence>
<evidence type="ECO:0000259" key="3">
    <source>
        <dbReference type="PROSITE" id="PS51114"/>
    </source>
</evidence>
<protein>
    <recommendedName>
        <fullName evidence="3">FBA domain-containing protein</fullName>
    </recommendedName>
</protein>
<evidence type="ECO:0000256" key="1">
    <source>
        <dbReference type="SAM" id="MobiDB-lite"/>
    </source>
</evidence>
<dbReference type="EMBL" id="CAKKNE010000004">
    <property type="protein sequence ID" value="CAH0375082.1"/>
    <property type="molecule type" value="Genomic_DNA"/>
</dbReference>
<proteinExistence type="predicted"/>
<feature type="domain" description="FBA" evidence="3">
    <location>
        <begin position="16"/>
        <end position="224"/>
    </location>
</feature>